<comment type="caution">
    <text evidence="1">The sequence shown here is derived from an EMBL/GenBank/DDBJ whole genome shotgun (WGS) entry which is preliminary data.</text>
</comment>
<reference evidence="1 2" key="1">
    <citation type="submission" date="2020-07" db="EMBL/GenBank/DDBJ databases">
        <title>Fungal Genomes of the International Space Station.</title>
        <authorList>
            <person name="Seuylemezian A."/>
            <person name="Singh N.K."/>
            <person name="Wood J."/>
            <person name="Venkateswaran K."/>
        </authorList>
    </citation>
    <scope>NUCLEOTIDE SEQUENCE [LARGE SCALE GENOMIC DNA]</scope>
    <source>
        <strain evidence="1 2">PL-B2</strain>
    </source>
</reference>
<dbReference type="RefSeq" id="WP_221873418.1">
    <property type="nucleotide sequence ID" value="NZ_JACWFH010000011.1"/>
</dbReference>
<gene>
    <name evidence="1" type="ORF">H0185_10255</name>
</gene>
<protein>
    <submittedName>
        <fullName evidence="1">Hydrolase</fullName>
    </submittedName>
</protein>
<keyword evidence="2" id="KW-1185">Reference proteome</keyword>
<proteinExistence type="predicted"/>
<evidence type="ECO:0000313" key="1">
    <source>
        <dbReference type="EMBL" id="MBY0097194.1"/>
    </source>
</evidence>
<dbReference type="Proteomes" id="UP000769780">
    <property type="component" value="Unassembled WGS sequence"/>
</dbReference>
<accession>A0ABS7K4L2</accession>
<dbReference type="EMBL" id="JACWFH010000011">
    <property type="protein sequence ID" value="MBY0097194.1"/>
    <property type="molecule type" value="Genomic_DNA"/>
</dbReference>
<dbReference type="GO" id="GO:0016787">
    <property type="term" value="F:hydrolase activity"/>
    <property type="evidence" value="ECO:0007669"/>
    <property type="project" value="UniProtKB-KW"/>
</dbReference>
<organism evidence="1 2">
    <name type="scientific">Mesobacillus maritimus</name>
    <dbReference type="NCBI Taxonomy" id="1643336"/>
    <lineage>
        <taxon>Bacteria</taxon>
        <taxon>Bacillati</taxon>
        <taxon>Bacillota</taxon>
        <taxon>Bacilli</taxon>
        <taxon>Bacillales</taxon>
        <taxon>Bacillaceae</taxon>
        <taxon>Mesobacillus</taxon>
    </lineage>
</organism>
<evidence type="ECO:0000313" key="2">
    <source>
        <dbReference type="Proteomes" id="UP000769780"/>
    </source>
</evidence>
<sequence>MQESKKTYYIDIASGEITQSPTASTWDFKIEANDEEITQLREEFDYNYNMDVQNFLRAHIPFDEYHNDKENHAQDGSLIRTYEMIYQLGDNEAKKHIESMGILPKQ</sequence>
<keyword evidence="1" id="KW-0378">Hydrolase</keyword>
<name>A0ABS7K4L2_9BACI</name>